<dbReference type="InterPro" id="IPR036388">
    <property type="entry name" value="WH-like_DNA-bd_sf"/>
</dbReference>
<name>A0ABV2UJM5_9ACTN</name>
<dbReference type="InterPro" id="IPR005471">
    <property type="entry name" value="Tscrpt_reg_IclR_N"/>
</dbReference>
<dbReference type="SUPFAM" id="SSF55781">
    <property type="entry name" value="GAF domain-like"/>
    <property type="match status" value="1"/>
</dbReference>
<feature type="domain" description="HTH iclR-type" evidence="4">
    <location>
        <begin position="10"/>
        <end position="71"/>
    </location>
</feature>
<dbReference type="PROSITE" id="PS51078">
    <property type="entry name" value="ICLR_ED"/>
    <property type="match status" value="1"/>
</dbReference>
<dbReference type="PROSITE" id="PS51077">
    <property type="entry name" value="HTH_ICLR"/>
    <property type="match status" value="1"/>
</dbReference>
<protein>
    <submittedName>
        <fullName evidence="6">IclR family transcriptional regulator C-terminal domain-containing protein</fullName>
    </submittedName>
</protein>
<dbReference type="InterPro" id="IPR029016">
    <property type="entry name" value="GAF-like_dom_sf"/>
</dbReference>
<dbReference type="InterPro" id="IPR014757">
    <property type="entry name" value="Tscrpt_reg_IclR_C"/>
</dbReference>
<dbReference type="PANTHER" id="PTHR30136">
    <property type="entry name" value="HELIX-TURN-HELIX TRANSCRIPTIONAL REGULATOR, ICLR FAMILY"/>
    <property type="match status" value="1"/>
</dbReference>
<evidence type="ECO:0000313" key="7">
    <source>
        <dbReference type="Proteomes" id="UP001550044"/>
    </source>
</evidence>
<evidence type="ECO:0000256" key="2">
    <source>
        <dbReference type="ARBA" id="ARBA00023125"/>
    </source>
</evidence>
<evidence type="ECO:0000313" key="6">
    <source>
        <dbReference type="EMBL" id="MET8438056.1"/>
    </source>
</evidence>
<dbReference type="SMART" id="SM00346">
    <property type="entry name" value="HTH_ICLR"/>
    <property type="match status" value="1"/>
</dbReference>
<keyword evidence="2" id="KW-0238">DNA-binding</keyword>
<dbReference type="EMBL" id="JBEXIP010000049">
    <property type="protein sequence ID" value="MET8438056.1"/>
    <property type="molecule type" value="Genomic_DNA"/>
</dbReference>
<dbReference type="SUPFAM" id="SSF46785">
    <property type="entry name" value="Winged helix' DNA-binding domain"/>
    <property type="match status" value="1"/>
</dbReference>
<evidence type="ECO:0000256" key="3">
    <source>
        <dbReference type="ARBA" id="ARBA00023163"/>
    </source>
</evidence>
<dbReference type="PANTHER" id="PTHR30136:SF24">
    <property type="entry name" value="HTH-TYPE TRANSCRIPTIONAL REPRESSOR ALLR"/>
    <property type="match status" value="1"/>
</dbReference>
<sequence>MGDQTGPEFIASVDRALRLLEAVGAHEAGAPAQQLAAETGLPLVGVQRLLPALARDGYVTELDDGAFALSCRHHPLGAEHDGQGLVERIRPVLMSLRDDLSVAVYLTLYEQGEIRVMEIVDSAQAPRVDFWVDFQDAGHATALGKSVLRELDEEARADYLSRHSLAELTPRTITRRAELMQELDSSLTEPVVMDREEYCRGTTCAAVPVYSGDQVGSLGISFRSDWMYRTTRVRVGMLSAAMCLTRRLSLPD</sequence>
<evidence type="ECO:0000259" key="5">
    <source>
        <dbReference type="PROSITE" id="PS51078"/>
    </source>
</evidence>
<dbReference type="Pfam" id="PF09339">
    <property type="entry name" value="HTH_IclR"/>
    <property type="match status" value="1"/>
</dbReference>
<evidence type="ECO:0000256" key="1">
    <source>
        <dbReference type="ARBA" id="ARBA00023015"/>
    </source>
</evidence>
<comment type="caution">
    <text evidence="6">The sequence shown here is derived from an EMBL/GenBank/DDBJ whole genome shotgun (WGS) entry which is preliminary data.</text>
</comment>
<feature type="domain" description="IclR-ED" evidence="5">
    <location>
        <begin position="72"/>
        <end position="252"/>
    </location>
</feature>
<dbReference type="InterPro" id="IPR050707">
    <property type="entry name" value="HTH_MetabolicPath_Reg"/>
</dbReference>
<dbReference type="Gene3D" id="3.30.450.40">
    <property type="match status" value="1"/>
</dbReference>
<proteinExistence type="predicted"/>
<evidence type="ECO:0000259" key="4">
    <source>
        <dbReference type="PROSITE" id="PS51077"/>
    </source>
</evidence>
<keyword evidence="3" id="KW-0804">Transcription</keyword>
<dbReference type="Pfam" id="PF01614">
    <property type="entry name" value="IclR_C"/>
    <property type="match status" value="1"/>
</dbReference>
<gene>
    <name evidence="6" type="ORF">ABZV61_35990</name>
</gene>
<dbReference type="Proteomes" id="UP001550044">
    <property type="component" value="Unassembled WGS sequence"/>
</dbReference>
<organism evidence="6 7">
    <name type="scientific">Streptomyces sp. 900116325</name>
    <dbReference type="NCBI Taxonomy" id="3154295"/>
    <lineage>
        <taxon>Bacteria</taxon>
        <taxon>Bacillati</taxon>
        <taxon>Actinomycetota</taxon>
        <taxon>Actinomycetes</taxon>
        <taxon>Kitasatosporales</taxon>
        <taxon>Streptomycetaceae</taxon>
        <taxon>Streptomyces</taxon>
    </lineage>
</organism>
<dbReference type="InterPro" id="IPR036390">
    <property type="entry name" value="WH_DNA-bd_sf"/>
</dbReference>
<reference evidence="6 7" key="1">
    <citation type="submission" date="2024-06" db="EMBL/GenBank/DDBJ databases">
        <title>The Natural Products Discovery Center: Release of the First 8490 Sequenced Strains for Exploring Actinobacteria Biosynthetic Diversity.</title>
        <authorList>
            <person name="Kalkreuter E."/>
            <person name="Kautsar S.A."/>
            <person name="Yang D."/>
            <person name="Bader C.D."/>
            <person name="Teijaro C.N."/>
            <person name="Fluegel L."/>
            <person name="Davis C.M."/>
            <person name="Simpson J.R."/>
            <person name="Lauterbach L."/>
            <person name="Steele A.D."/>
            <person name="Gui C."/>
            <person name="Meng S."/>
            <person name="Li G."/>
            <person name="Viehrig K."/>
            <person name="Ye F."/>
            <person name="Su P."/>
            <person name="Kiefer A.F."/>
            <person name="Nichols A."/>
            <person name="Cepeda A.J."/>
            <person name="Yan W."/>
            <person name="Fan B."/>
            <person name="Jiang Y."/>
            <person name="Adhikari A."/>
            <person name="Zheng C.-J."/>
            <person name="Schuster L."/>
            <person name="Cowan T.M."/>
            <person name="Smanski M.J."/>
            <person name="Chevrette M.G."/>
            <person name="De Carvalho L.P.S."/>
            <person name="Shen B."/>
        </authorList>
    </citation>
    <scope>NUCLEOTIDE SEQUENCE [LARGE SCALE GENOMIC DNA]</scope>
    <source>
        <strain evidence="6 7">NPDC005137</strain>
    </source>
</reference>
<accession>A0ABV2UJM5</accession>
<keyword evidence="1" id="KW-0805">Transcription regulation</keyword>
<dbReference type="RefSeq" id="WP_356499222.1">
    <property type="nucleotide sequence ID" value="NZ_JBEXEF010000105.1"/>
</dbReference>
<dbReference type="Gene3D" id="1.10.10.10">
    <property type="entry name" value="Winged helix-like DNA-binding domain superfamily/Winged helix DNA-binding domain"/>
    <property type="match status" value="1"/>
</dbReference>
<keyword evidence="7" id="KW-1185">Reference proteome</keyword>